<evidence type="ECO:0000259" key="2">
    <source>
        <dbReference type="Pfam" id="PF14547"/>
    </source>
</evidence>
<sequence>MQQIYIRHKPTIQAFALFLVFNLLVLGMATDAAKCPIDALNLVACANVLTRLVVLAVGAPGLVPCCSVVAELDDSEAAGCLCAVIKGDVLGTGLNLPIDLKPLLISCAAGTTPSPAIN</sequence>
<feature type="chain" id="PRO_5032769568" description="Hydrophobic seed protein domain-containing protein" evidence="1">
    <location>
        <begin position="33"/>
        <end position="118"/>
    </location>
</feature>
<dbReference type="InterPro" id="IPR036312">
    <property type="entry name" value="Bifun_inhib/LTP/seed_sf"/>
</dbReference>
<dbReference type="Gene3D" id="1.10.110.10">
    <property type="entry name" value="Plant lipid-transfer and hydrophobic proteins"/>
    <property type="match status" value="1"/>
</dbReference>
<dbReference type="Pfam" id="PF14547">
    <property type="entry name" value="Hydrophob_seed"/>
    <property type="match status" value="1"/>
</dbReference>
<dbReference type="OrthoDB" id="641595at2759"/>
<dbReference type="InterPro" id="IPR027923">
    <property type="entry name" value="Hydrophob_seed_dom"/>
</dbReference>
<gene>
    <name evidence="3" type="ORF">HU200_008417</name>
</gene>
<dbReference type="AlphaFoldDB" id="A0A835FLQ3"/>
<name>A0A835FLQ3_9POAL</name>
<comment type="caution">
    <text evidence="3">The sequence shown here is derived from an EMBL/GenBank/DDBJ whole genome shotgun (WGS) entry which is preliminary data.</text>
</comment>
<dbReference type="PANTHER" id="PTHR31731">
    <property type="match status" value="1"/>
</dbReference>
<proteinExistence type="predicted"/>
<dbReference type="CDD" id="cd01958">
    <property type="entry name" value="HPS_like"/>
    <property type="match status" value="1"/>
</dbReference>
<dbReference type="InterPro" id="IPR051636">
    <property type="entry name" value="Plant_LTP/defense-related"/>
</dbReference>
<accession>A0A835FLQ3</accession>
<reference evidence="3" key="1">
    <citation type="submission" date="2020-07" db="EMBL/GenBank/DDBJ databases">
        <title>Genome sequence and genetic diversity analysis of an under-domesticated orphan crop, white fonio (Digitaria exilis).</title>
        <authorList>
            <person name="Bennetzen J.L."/>
            <person name="Chen S."/>
            <person name="Ma X."/>
            <person name="Wang X."/>
            <person name="Yssel A.E.J."/>
            <person name="Chaluvadi S.R."/>
            <person name="Johnson M."/>
            <person name="Gangashetty P."/>
            <person name="Hamidou F."/>
            <person name="Sanogo M.D."/>
            <person name="Zwaenepoel A."/>
            <person name="Wallace J."/>
            <person name="Van De Peer Y."/>
            <person name="Van Deynze A."/>
        </authorList>
    </citation>
    <scope>NUCLEOTIDE SEQUENCE</scope>
    <source>
        <tissue evidence="3">Leaves</tissue>
    </source>
</reference>
<dbReference type="SUPFAM" id="SSF47699">
    <property type="entry name" value="Bifunctional inhibitor/lipid-transfer protein/seed storage 2S albumin"/>
    <property type="match status" value="1"/>
</dbReference>
<organism evidence="3 4">
    <name type="scientific">Digitaria exilis</name>
    <dbReference type="NCBI Taxonomy" id="1010633"/>
    <lineage>
        <taxon>Eukaryota</taxon>
        <taxon>Viridiplantae</taxon>
        <taxon>Streptophyta</taxon>
        <taxon>Embryophyta</taxon>
        <taxon>Tracheophyta</taxon>
        <taxon>Spermatophyta</taxon>
        <taxon>Magnoliopsida</taxon>
        <taxon>Liliopsida</taxon>
        <taxon>Poales</taxon>
        <taxon>Poaceae</taxon>
        <taxon>PACMAD clade</taxon>
        <taxon>Panicoideae</taxon>
        <taxon>Panicodae</taxon>
        <taxon>Paniceae</taxon>
        <taxon>Anthephorinae</taxon>
        <taxon>Digitaria</taxon>
    </lineage>
</organism>
<protein>
    <recommendedName>
        <fullName evidence="2">Hydrophobic seed protein domain-containing protein</fullName>
    </recommendedName>
</protein>
<keyword evidence="4" id="KW-1185">Reference proteome</keyword>
<feature type="signal peptide" evidence="1">
    <location>
        <begin position="1"/>
        <end position="32"/>
    </location>
</feature>
<dbReference type="Proteomes" id="UP000636709">
    <property type="component" value="Unassembled WGS sequence"/>
</dbReference>
<feature type="domain" description="Hydrophobic seed protein" evidence="2">
    <location>
        <begin position="35"/>
        <end position="108"/>
    </location>
</feature>
<evidence type="ECO:0000313" key="3">
    <source>
        <dbReference type="EMBL" id="KAF8765566.1"/>
    </source>
</evidence>
<evidence type="ECO:0000256" key="1">
    <source>
        <dbReference type="SAM" id="SignalP"/>
    </source>
</evidence>
<dbReference type="EMBL" id="JACEFO010000551">
    <property type="protein sequence ID" value="KAF8765566.1"/>
    <property type="molecule type" value="Genomic_DNA"/>
</dbReference>
<evidence type="ECO:0000313" key="4">
    <source>
        <dbReference type="Proteomes" id="UP000636709"/>
    </source>
</evidence>
<keyword evidence="1" id="KW-0732">Signal</keyword>